<protein>
    <recommendedName>
        <fullName evidence="3">CCHC-type domain-containing protein</fullName>
    </recommendedName>
</protein>
<dbReference type="EMBL" id="FNXT01000684">
    <property type="protein sequence ID" value="SZX66077.1"/>
    <property type="molecule type" value="Genomic_DNA"/>
</dbReference>
<gene>
    <name evidence="4" type="ORF">BQ4739_LOCUS6521</name>
</gene>
<feature type="domain" description="CCHC-type" evidence="3">
    <location>
        <begin position="142"/>
        <end position="158"/>
    </location>
</feature>
<dbReference type="Proteomes" id="UP000256970">
    <property type="component" value="Unassembled WGS sequence"/>
</dbReference>
<dbReference type="InterPro" id="IPR045358">
    <property type="entry name" value="Ty3_capsid"/>
</dbReference>
<dbReference type="GO" id="GO:0008270">
    <property type="term" value="F:zinc ion binding"/>
    <property type="evidence" value="ECO:0007669"/>
    <property type="project" value="UniProtKB-KW"/>
</dbReference>
<dbReference type="AlphaFoldDB" id="A0A383VKL7"/>
<name>A0A383VKL7_TETOB</name>
<feature type="compositionally biased region" description="Basic and acidic residues" evidence="2">
    <location>
        <begin position="158"/>
        <end position="169"/>
    </location>
</feature>
<dbReference type="Pfam" id="PF19259">
    <property type="entry name" value="Ty3_capsid"/>
    <property type="match status" value="1"/>
</dbReference>
<dbReference type="Pfam" id="PF00098">
    <property type="entry name" value="zf-CCHC"/>
    <property type="match status" value="1"/>
</dbReference>
<keyword evidence="5" id="KW-1185">Reference proteome</keyword>
<evidence type="ECO:0000313" key="5">
    <source>
        <dbReference type="Proteomes" id="UP000256970"/>
    </source>
</evidence>
<keyword evidence="1" id="KW-0863">Zinc-finger</keyword>
<evidence type="ECO:0000313" key="4">
    <source>
        <dbReference type="EMBL" id="SZX66077.1"/>
    </source>
</evidence>
<accession>A0A383VKL7</accession>
<reference evidence="4 5" key="1">
    <citation type="submission" date="2016-10" db="EMBL/GenBank/DDBJ databases">
        <authorList>
            <person name="Cai Z."/>
        </authorList>
    </citation>
    <scope>NUCLEOTIDE SEQUENCE [LARGE SCALE GENOMIC DNA]</scope>
</reference>
<proteinExistence type="predicted"/>
<dbReference type="PROSITE" id="PS50158">
    <property type="entry name" value="ZF_CCHC"/>
    <property type="match status" value="1"/>
</dbReference>
<evidence type="ECO:0000256" key="1">
    <source>
        <dbReference type="PROSITE-ProRule" id="PRU00047"/>
    </source>
</evidence>
<dbReference type="SUPFAM" id="SSF57756">
    <property type="entry name" value="Retrovirus zinc finger-like domains"/>
    <property type="match status" value="1"/>
</dbReference>
<dbReference type="SMART" id="SM00343">
    <property type="entry name" value="ZnF_C2HC"/>
    <property type="match status" value="1"/>
</dbReference>
<evidence type="ECO:0000259" key="3">
    <source>
        <dbReference type="PROSITE" id="PS50158"/>
    </source>
</evidence>
<dbReference type="InterPro" id="IPR036875">
    <property type="entry name" value="Znf_CCHC_sf"/>
</dbReference>
<dbReference type="GO" id="GO:0003676">
    <property type="term" value="F:nucleic acid binding"/>
    <property type="evidence" value="ECO:0007669"/>
    <property type="project" value="InterPro"/>
</dbReference>
<evidence type="ECO:0000256" key="2">
    <source>
        <dbReference type="SAM" id="MobiDB-lite"/>
    </source>
</evidence>
<organism evidence="4 5">
    <name type="scientific">Tetradesmus obliquus</name>
    <name type="common">Green alga</name>
    <name type="synonym">Acutodesmus obliquus</name>
    <dbReference type="NCBI Taxonomy" id="3088"/>
    <lineage>
        <taxon>Eukaryota</taxon>
        <taxon>Viridiplantae</taxon>
        <taxon>Chlorophyta</taxon>
        <taxon>core chlorophytes</taxon>
        <taxon>Chlorophyceae</taxon>
        <taxon>CS clade</taxon>
        <taxon>Sphaeropleales</taxon>
        <taxon>Scenedesmaceae</taxon>
        <taxon>Tetradesmus</taxon>
    </lineage>
</organism>
<dbReference type="InterPro" id="IPR001878">
    <property type="entry name" value="Znf_CCHC"/>
</dbReference>
<sequence length="197" mass="22970">MFSPVKPDYDARNKLDRLMQTRSVFDYASRFNTLMLELPNMDEADRVHFFIKGLKPKIRMHVTLHTPATLHEAVELAIQADGLLWGMHKGRKPPSYAPRPNFLVQRQRVDSGLTPMELDSMEPEEGGQAELHYVQGKRKAIKCFYCQRAGHRIADCRQRKIDEQRDRRAQPFKPPTQQQRQQFQSKEGKPPSRRSTN</sequence>
<keyword evidence="1" id="KW-0862">Zinc</keyword>
<feature type="compositionally biased region" description="Low complexity" evidence="2">
    <location>
        <begin position="175"/>
        <end position="184"/>
    </location>
</feature>
<keyword evidence="1" id="KW-0479">Metal-binding</keyword>
<feature type="region of interest" description="Disordered" evidence="2">
    <location>
        <begin position="158"/>
        <end position="197"/>
    </location>
</feature>